<keyword evidence="1" id="KW-0723">Serine/threonine-protein kinase</keyword>
<protein>
    <submittedName>
        <fullName evidence="3">ATP-binding protein</fullName>
    </submittedName>
</protein>
<dbReference type="GO" id="GO:0005524">
    <property type="term" value="F:ATP binding"/>
    <property type="evidence" value="ECO:0007669"/>
    <property type="project" value="UniProtKB-KW"/>
</dbReference>
<keyword evidence="3" id="KW-0547">Nucleotide-binding</keyword>
<proteinExistence type="predicted"/>
<comment type="caution">
    <text evidence="3">The sequence shown here is derived from an EMBL/GenBank/DDBJ whole genome shotgun (WGS) entry which is preliminary data.</text>
</comment>
<dbReference type="InterPro" id="IPR050267">
    <property type="entry name" value="Anti-sigma-factor_SerPK"/>
</dbReference>
<keyword evidence="3" id="KW-0067">ATP-binding</keyword>
<dbReference type="GO" id="GO:0004674">
    <property type="term" value="F:protein serine/threonine kinase activity"/>
    <property type="evidence" value="ECO:0007669"/>
    <property type="project" value="UniProtKB-KW"/>
</dbReference>
<dbReference type="InterPro" id="IPR003594">
    <property type="entry name" value="HATPase_dom"/>
</dbReference>
<keyword evidence="1" id="KW-0418">Kinase</keyword>
<sequence length="151" mass="15804">MDTATSRPVIRTFDVPPQPCVVPRMRRRVMDEVLAGGSLVEPETVHTVGLVVTELVTNAVVHAGASTPSIRITLQMGDAGRLRLGVGDNRTASPRHLAPSADATCGRGTAIVGALLRELGGRLTVERHRGGKTVWAEIPGDAIGCASGQLP</sequence>
<keyword evidence="4" id="KW-1185">Reference proteome</keyword>
<evidence type="ECO:0000313" key="4">
    <source>
        <dbReference type="Proteomes" id="UP000286931"/>
    </source>
</evidence>
<feature type="domain" description="Histidine kinase/HSP90-like ATPase" evidence="2">
    <location>
        <begin position="27"/>
        <end position="136"/>
    </location>
</feature>
<dbReference type="PANTHER" id="PTHR35526:SF3">
    <property type="entry name" value="ANTI-SIGMA-F FACTOR RSBW"/>
    <property type="match status" value="1"/>
</dbReference>
<dbReference type="PANTHER" id="PTHR35526">
    <property type="entry name" value="ANTI-SIGMA-F FACTOR RSBW-RELATED"/>
    <property type="match status" value="1"/>
</dbReference>
<name>A0A401YNG5_9ACTN</name>
<keyword evidence="1" id="KW-0808">Transferase</keyword>
<dbReference type="AlphaFoldDB" id="A0A401YNG5"/>
<gene>
    <name evidence="3" type="ORF">EHYA_03837</name>
</gene>
<evidence type="ECO:0000313" key="3">
    <source>
        <dbReference type="EMBL" id="GCD96153.1"/>
    </source>
</evidence>
<dbReference type="Pfam" id="PF13581">
    <property type="entry name" value="HATPase_c_2"/>
    <property type="match status" value="1"/>
</dbReference>
<evidence type="ECO:0000259" key="2">
    <source>
        <dbReference type="Pfam" id="PF13581"/>
    </source>
</evidence>
<dbReference type="SUPFAM" id="SSF55874">
    <property type="entry name" value="ATPase domain of HSP90 chaperone/DNA topoisomerase II/histidine kinase"/>
    <property type="match status" value="1"/>
</dbReference>
<dbReference type="EMBL" id="BIFH01000019">
    <property type="protein sequence ID" value="GCD96153.1"/>
    <property type="molecule type" value="Genomic_DNA"/>
</dbReference>
<evidence type="ECO:0000256" key="1">
    <source>
        <dbReference type="ARBA" id="ARBA00022527"/>
    </source>
</evidence>
<dbReference type="CDD" id="cd16936">
    <property type="entry name" value="HATPase_RsbW-like"/>
    <property type="match status" value="1"/>
</dbReference>
<dbReference type="Gene3D" id="3.30.565.10">
    <property type="entry name" value="Histidine kinase-like ATPase, C-terminal domain"/>
    <property type="match status" value="1"/>
</dbReference>
<accession>A0A401YNG5</accession>
<dbReference type="InterPro" id="IPR036890">
    <property type="entry name" value="HATPase_C_sf"/>
</dbReference>
<dbReference type="Proteomes" id="UP000286931">
    <property type="component" value="Unassembled WGS sequence"/>
</dbReference>
<organism evidence="3 4">
    <name type="scientific">Embleya hyalina</name>
    <dbReference type="NCBI Taxonomy" id="516124"/>
    <lineage>
        <taxon>Bacteria</taxon>
        <taxon>Bacillati</taxon>
        <taxon>Actinomycetota</taxon>
        <taxon>Actinomycetes</taxon>
        <taxon>Kitasatosporales</taxon>
        <taxon>Streptomycetaceae</taxon>
        <taxon>Embleya</taxon>
    </lineage>
</organism>
<reference evidence="3 4" key="1">
    <citation type="submission" date="2018-12" db="EMBL/GenBank/DDBJ databases">
        <title>Draft genome sequence of Embleya hyalina NBRC 13850T.</title>
        <authorList>
            <person name="Komaki H."/>
            <person name="Hosoyama A."/>
            <person name="Kimura A."/>
            <person name="Ichikawa N."/>
            <person name="Tamura T."/>
        </authorList>
    </citation>
    <scope>NUCLEOTIDE SEQUENCE [LARGE SCALE GENOMIC DNA]</scope>
    <source>
        <strain evidence="3 4">NBRC 13850</strain>
    </source>
</reference>